<keyword evidence="4" id="KW-0552">Olfaction</keyword>
<dbReference type="GO" id="GO:0005886">
    <property type="term" value="C:plasma membrane"/>
    <property type="evidence" value="ECO:0007669"/>
    <property type="project" value="UniProtKB-SubCell"/>
</dbReference>
<accession>A0A212CNL7</accession>
<evidence type="ECO:0000256" key="4">
    <source>
        <dbReference type="ARBA" id="ARBA00022725"/>
    </source>
</evidence>
<evidence type="ECO:0000256" key="7">
    <source>
        <dbReference type="SAM" id="Phobius"/>
    </source>
</evidence>
<keyword evidence="5" id="KW-0297">G-protein coupled receptor</keyword>
<evidence type="ECO:0008006" key="10">
    <source>
        <dbReference type="Google" id="ProtNLM"/>
    </source>
</evidence>
<keyword evidence="5" id="KW-0807">Transducer</keyword>
<dbReference type="PANTHER" id="PTHR26454">
    <property type="entry name" value="OLFACTORY RECEPTOR"/>
    <property type="match status" value="1"/>
</dbReference>
<feature type="transmembrane region" description="Helical" evidence="7">
    <location>
        <begin position="77"/>
        <end position="102"/>
    </location>
</feature>
<reference evidence="8 9" key="1">
    <citation type="journal article" date="2018" name="Mol. Genet. Genomics">
        <title>The red deer Cervus elaphus genome CerEla1.0: sequencing, annotating, genes, and chromosomes.</title>
        <authorList>
            <person name="Bana N.A."/>
            <person name="Nyiri A."/>
            <person name="Nagy J."/>
            <person name="Frank K."/>
            <person name="Nagy T."/>
            <person name="Steger V."/>
            <person name="Schiller M."/>
            <person name="Lakatos P."/>
            <person name="Sugar L."/>
            <person name="Horn P."/>
            <person name="Barta E."/>
            <person name="Orosz L."/>
        </authorList>
    </citation>
    <scope>NUCLEOTIDE SEQUENCE [LARGE SCALE GENOMIC DNA]</scope>
    <source>
        <strain evidence="8">Hungarian</strain>
    </source>
</reference>
<evidence type="ECO:0000256" key="5">
    <source>
        <dbReference type="ARBA" id="ARBA00023040"/>
    </source>
</evidence>
<organism evidence="8 9">
    <name type="scientific">Cervus elaphus hippelaphus</name>
    <name type="common">European red deer</name>
    <dbReference type="NCBI Taxonomy" id="46360"/>
    <lineage>
        <taxon>Eukaryota</taxon>
        <taxon>Metazoa</taxon>
        <taxon>Chordata</taxon>
        <taxon>Craniata</taxon>
        <taxon>Vertebrata</taxon>
        <taxon>Euteleostomi</taxon>
        <taxon>Mammalia</taxon>
        <taxon>Eutheria</taxon>
        <taxon>Laurasiatheria</taxon>
        <taxon>Artiodactyla</taxon>
        <taxon>Ruminantia</taxon>
        <taxon>Pecora</taxon>
        <taxon>Cervidae</taxon>
        <taxon>Cervinae</taxon>
        <taxon>Cervus</taxon>
    </lineage>
</organism>
<dbReference type="EMBL" id="MKHE01000015">
    <property type="protein sequence ID" value="OWK07617.1"/>
    <property type="molecule type" value="Genomic_DNA"/>
</dbReference>
<dbReference type="SUPFAM" id="SSF81321">
    <property type="entry name" value="Family A G protein-coupled receptor-like"/>
    <property type="match status" value="1"/>
</dbReference>
<dbReference type="Proteomes" id="UP000242450">
    <property type="component" value="Chromosome 15"/>
</dbReference>
<evidence type="ECO:0000256" key="3">
    <source>
        <dbReference type="ARBA" id="ARBA00022606"/>
    </source>
</evidence>
<protein>
    <recommendedName>
        <fullName evidence="10">G-protein coupled receptors family 1 profile domain-containing protein</fullName>
    </recommendedName>
</protein>
<keyword evidence="7" id="KW-1133">Transmembrane helix</keyword>
<keyword evidence="7" id="KW-0472">Membrane</keyword>
<comment type="subcellular location">
    <subcellularLocation>
        <location evidence="1">Cell membrane</location>
        <topology evidence="1">Multi-pass membrane protein</topology>
    </subcellularLocation>
</comment>
<dbReference type="InterPro" id="IPR047132">
    <property type="entry name" value="Olfact_rcpt_6C-like"/>
</dbReference>
<evidence type="ECO:0000313" key="8">
    <source>
        <dbReference type="EMBL" id="OWK07617.1"/>
    </source>
</evidence>
<dbReference type="GO" id="GO:0004984">
    <property type="term" value="F:olfactory receptor activity"/>
    <property type="evidence" value="ECO:0007669"/>
    <property type="project" value="TreeGrafter"/>
</dbReference>
<evidence type="ECO:0000256" key="1">
    <source>
        <dbReference type="ARBA" id="ARBA00004651"/>
    </source>
</evidence>
<evidence type="ECO:0000313" key="9">
    <source>
        <dbReference type="Proteomes" id="UP000242450"/>
    </source>
</evidence>
<dbReference type="AlphaFoldDB" id="A0A212CNL7"/>
<evidence type="ECO:0000256" key="6">
    <source>
        <dbReference type="ARBA" id="ARBA00023170"/>
    </source>
</evidence>
<proteinExistence type="predicted"/>
<keyword evidence="6" id="KW-0675">Receptor</keyword>
<keyword evidence="9" id="KW-1185">Reference proteome</keyword>
<dbReference type="GO" id="GO:0004930">
    <property type="term" value="F:G protein-coupled receptor activity"/>
    <property type="evidence" value="ECO:0007669"/>
    <property type="project" value="UniProtKB-KW"/>
</dbReference>
<keyword evidence="7" id="KW-0812">Transmembrane</keyword>
<evidence type="ECO:0000256" key="2">
    <source>
        <dbReference type="ARBA" id="ARBA00022475"/>
    </source>
</evidence>
<gene>
    <name evidence="8" type="ORF">Celaphus_00008411</name>
</gene>
<dbReference type="PANTHER" id="PTHR26454:SF31">
    <property type="entry name" value="OLFACTORY RECEPTOR 214"/>
    <property type="match status" value="1"/>
</dbReference>
<comment type="caution">
    <text evidence="8">The sequence shown here is derived from an EMBL/GenBank/DDBJ whole genome shotgun (WGS) entry which is preliminary data.</text>
</comment>
<sequence length="112" mass="13042">MVREWKHGRKSREDDVDSIARMFQELELVLENPLPGRVKQRMMRVRETEITMGVKNESTIQEFILEAFPAIQHLGNLLFLVHLLAYLASIMGNMVIIIITWADHRLQTPMKG</sequence>
<keyword evidence="3" id="KW-0716">Sensory transduction</keyword>
<name>A0A212CNL7_CEREH</name>
<keyword evidence="2" id="KW-1003">Cell membrane</keyword>